<organism evidence="1 2">
    <name type="scientific">Nocardia carnea</name>
    <dbReference type="NCBI Taxonomy" id="37328"/>
    <lineage>
        <taxon>Bacteria</taxon>
        <taxon>Bacillati</taxon>
        <taxon>Actinomycetota</taxon>
        <taxon>Actinomycetes</taxon>
        <taxon>Mycobacteriales</taxon>
        <taxon>Nocardiaceae</taxon>
        <taxon>Nocardia</taxon>
    </lineage>
</organism>
<keyword evidence="2" id="KW-1185">Reference proteome</keyword>
<accession>A0ABW7TJX0</accession>
<name>A0ABW7TJX0_9NOCA</name>
<comment type="caution">
    <text evidence="1">The sequence shown here is derived from an EMBL/GenBank/DDBJ whole genome shotgun (WGS) entry which is preliminary data.</text>
</comment>
<protein>
    <recommendedName>
        <fullName evidence="3">ESX-1 secretion-associated protein</fullName>
    </recommendedName>
</protein>
<evidence type="ECO:0008006" key="3">
    <source>
        <dbReference type="Google" id="ProtNLM"/>
    </source>
</evidence>
<proteinExistence type="predicted"/>
<evidence type="ECO:0000313" key="2">
    <source>
        <dbReference type="Proteomes" id="UP001611263"/>
    </source>
</evidence>
<gene>
    <name evidence="1" type="ORF">ACH4WX_11465</name>
</gene>
<dbReference type="EMBL" id="JBIRUQ010000002">
    <property type="protein sequence ID" value="MFI1461325.1"/>
    <property type="molecule type" value="Genomic_DNA"/>
</dbReference>
<dbReference type="Proteomes" id="UP001611263">
    <property type="component" value="Unassembled WGS sequence"/>
</dbReference>
<evidence type="ECO:0000313" key="1">
    <source>
        <dbReference type="EMBL" id="MFI1461325.1"/>
    </source>
</evidence>
<dbReference type="RefSeq" id="WP_169332457.1">
    <property type="nucleotide sequence ID" value="NZ_JBIRUQ010000002.1"/>
</dbReference>
<dbReference type="GeneID" id="93504343"/>
<sequence>MFVQFADSLEDELTTADETHRAEGFGGFESATELQTGFAGKGAKLTEALVGLQEAALRMAAAYLRAGQLFEEADDMNRRALMATGEGVSE</sequence>
<reference evidence="1 2" key="1">
    <citation type="submission" date="2024-10" db="EMBL/GenBank/DDBJ databases">
        <title>The Natural Products Discovery Center: Release of the First 8490 Sequenced Strains for Exploring Actinobacteria Biosynthetic Diversity.</title>
        <authorList>
            <person name="Kalkreuter E."/>
            <person name="Kautsar S.A."/>
            <person name="Yang D."/>
            <person name="Bader C.D."/>
            <person name="Teijaro C.N."/>
            <person name="Fluegel L."/>
            <person name="Davis C.M."/>
            <person name="Simpson J.R."/>
            <person name="Lauterbach L."/>
            <person name="Steele A.D."/>
            <person name="Gui C."/>
            <person name="Meng S."/>
            <person name="Li G."/>
            <person name="Viehrig K."/>
            <person name="Ye F."/>
            <person name="Su P."/>
            <person name="Kiefer A.F."/>
            <person name="Nichols A."/>
            <person name="Cepeda A.J."/>
            <person name="Yan W."/>
            <person name="Fan B."/>
            <person name="Jiang Y."/>
            <person name="Adhikari A."/>
            <person name="Zheng C.-J."/>
            <person name="Schuster L."/>
            <person name="Cowan T.M."/>
            <person name="Smanski M.J."/>
            <person name="Chevrette M.G."/>
            <person name="De Carvalho L.P.S."/>
            <person name="Shen B."/>
        </authorList>
    </citation>
    <scope>NUCLEOTIDE SEQUENCE [LARGE SCALE GENOMIC DNA]</scope>
    <source>
        <strain evidence="1 2">NPDC020568</strain>
    </source>
</reference>